<dbReference type="Proteomes" id="UP001454036">
    <property type="component" value="Unassembled WGS sequence"/>
</dbReference>
<evidence type="ECO:0008006" key="3">
    <source>
        <dbReference type="Google" id="ProtNLM"/>
    </source>
</evidence>
<gene>
    <name evidence="1" type="ORF">LIER_03140</name>
</gene>
<sequence>MLGIDPTVAVNRLYMDPTFSLIKQKKRLFNDEKNTTIREEVQDLLKAQAIRELKFPAWVVNVVLVKKPNNKWRMSTDFTNLNKACPQGLLPTALLRTPGT</sequence>
<dbReference type="PANTHER" id="PTHR24559">
    <property type="entry name" value="TRANSPOSON TY3-I GAG-POL POLYPROTEIN"/>
    <property type="match status" value="1"/>
</dbReference>
<organism evidence="1 2">
    <name type="scientific">Lithospermum erythrorhizon</name>
    <name type="common">Purple gromwell</name>
    <name type="synonym">Lithospermum officinale var. erythrorhizon</name>
    <dbReference type="NCBI Taxonomy" id="34254"/>
    <lineage>
        <taxon>Eukaryota</taxon>
        <taxon>Viridiplantae</taxon>
        <taxon>Streptophyta</taxon>
        <taxon>Embryophyta</taxon>
        <taxon>Tracheophyta</taxon>
        <taxon>Spermatophyta</taxon>
        <taxon>Magnoliopsida</taxon>
        <taxon>eudicotyledons</taxon>
        <taxon>Gunneridae</taxon>
        <taxon>Pentapetalae</taxon>
        <taxon>asterids</taxon>
        <taxon>lamiids</taxon>
        <taxon>Boraginales</taxon>
        <taxon>Boraginaceae</taxon>
        <taxon>Boraginoideae</taxon>
        <taxon>Lithospermeae</taxon>
        <taxon>Lithospermum</taxon>
    </lineage>
</organism>
<evidence type="ECO:0000313" key="2">
    <source>
        <dbReference type="Proteomes" id="UP001454036"/>
    </source>
</evidence>
<dbReference type="InterPro" id="IPR043502">
    <property type="entry name" value="DNA/RNA_pol_sf"/>
</dbReference>
<reference evidence="1 2" key="1">
    <citation type="submission" date="2024-01" db="EMBL/GenBank/DDBJ databases">
        <title>The complete chloroplast genome sequence of Lithospermum erythrorhizon: insights into the phylogenetic relationship among Boraginaceae species and the maternal lineages of purple gromwells.</title>
        <authorList>
            <person name="Okada T."/>
            <person name="Watanabe K."/>
        </authorList>
    </citation>
    <scope>NUCLEOTIDE SEQUENCE [LARGE SCALE GENOMIC DNA]</scope>
</reference>
<dbReference type="SUPFAM" id="SSF56672">
    <property type="entry name" value="DNA/RNA polymerases"/>
    <property type="match status" value="1"/>
</dbReference>
<dbReference type="InterPro" id="IPR053134">
    <property type="entry name" value="RNA-dir_DNA_polymerase"/>
</dbReference>
<name>A0AAV3NTC8_LITER</name>
<proteinExistence type="predicted"/>
<dbReference type="Gene3D" id="3.10.10.10">
    <property type="entry name" value="HIV Type 1 Reverse Transcriptase, subunit A, domain 1"/>
    <property type="match status" value="1"/>
</dbReference>
<evidence type="ECO:0000313" key="1">
    <source>
        <dbReference type="EMBL" id="GAA0142183.1"/>
    </source>
</evidence>
<protein>
    <recommendedName>
        <fullName evidence="3">Reverse transcriptase</fullName>
    </recommendedName>
</protein>
<keyword evidence="2" id="KW-1185">Reference proteome</keyword>
<comment type="caution">
    <text evidence="1">The sequence shown here is derived from an EMBL/GenBank/DDBJ whole genome shotgun (WGS) entry which is preliminary data.</text>
</comment>
<dbReference type="AlphaFoldDB" id="A0AAV3NTC8"/>
<dbReference type="EMBL" id="BAABME010000371">
    <property type="protein sequence ID" value="GAA0142183.1"/>
    <property type="molecule type" value="Genomic_DNA"/>
</dbReference>
<accession>A0AAV3NTC8</accession>
<dbReference type="PANTHER" id="PTHR24559:SF431">
    <property type="entry name" value="RNA-DIRECTED DNA POLYMERASE HOMOLOG"/>
    <property type="match status" value="1"/>
</dbReference>